<dbReference type="InterPro" id="IPR036250">
    <property type="entry name" value="AcylCo_DH-like_C"/>
</dbReference>
<evidence type="ECO:0000313" key="11">
    <source>
        <dbReference type="Proteomes" id="UP000578819"/>
    </source>
</evidence>
<dbReference type="InterPro" id="IPR013786">
    <property type="entry name" value="AcylCoA_DH/ox_N"/>
</dbReference>
<name>A0A7W7SLT1_9ACTN</name>
<evidence type="ECO:0000259" key="8">
    <source>
        <dbReference type="Pfam" id="PF02770"/>
    </source>
</evidence>
<accession>A0A7W7SLT1</accession>
<feature type="domain" description="Acyl-CoA dehydrogenase/oxidase C-terminal" evidence="7">
    <location>
        <begin position="226"/>
        <end position="375"/>
    </location>
</feature>
<dbReference type="InterPro" id="IPR006091">
    <property type="entry name" value="Acyl-CoA_Oxase/DH_mid-dom"/>
</dbReference>
<feature type="domain" description="Acyl-CoA dehydrogenase/oxidase N-terminal" evidence="9">
    <location>
        <begin position="4"/>
        <end position="117"/>
    </location>
</feature>
<keyword evidence="11" id="KW-1185">Reference proteome</keyword>
<dbReference type="Gene3D" id="1.20.140.10">
    <property type="entry name" value="Butyryl-CoA Dehydrogenase, subunit A, domain 3"/>
    <property type="match status" value="1"/>
</dbReference>
<protein>
    <submittedName>
        <fullName evidence="10">Alkylation response protein AidB-like acyl-CoA dehydrogenase</fullName>
    </submittedName>
</protein>
<dbReference type="Gene3D" id="2.40.110.10">
    <property type="entry name" value="Butyryl-CoA Dehydrogenase, subunit A, domain 2"/>
    <property type="match status" value="1"/>
</dbReference>
<proteinExistence type="inferred from homology"/>
<dbReference type="GO" id="GO:0050660">
    <property type="term" value="F:flavin adenine dinucleotide binding"/>
    <property type="evidence" value="ECO:0007669"/>
    <property type="project" value="InterPro"/>
</dbReference>
<sequence>MEWSDEQRSLVAAVRDFCRREAGTREQRQKLTDGGREPHSPELYRKMAELGWLGLSLPEEFGGGGAGMVELCLFLEETGKALVPIGGFTTSIIVAATYERFGSSEQKKLILSGVARGVVEAVAMSEPEAGSDVANLSCRAERRGDEFVITGQKTWCSNAHLAEHILLVARTSGRAGDHTGLTMFLVPTTTPGLTISGIETMGGREVNDLYFADCVLPADAVVGQIDQGWRQLMAGLNMERLILASAMLGTAQRAFDDVVEYVKNRRQFRRPIGSFQVIRHRLADLATEIECARLLVYQTAAQVDRSPNTMLPRETSMAKLKATETARRVTLDAMQMMGGYGYATEFGMERLVRASVVSTVYGGTSEIQREIIAKTYGLSEQLQ</sequence>
<dbReference type="AlphaFoldDB" id="A0A7W7SLT1"/>
<dbReference type="SUPFAM" id="SSF47203">
    <property type="entry name" value="Acyl-CoA dehydrogenase C-terminal domain-like"/>
    <property type="match status" value="1"/>
</dbReference>
<dbReference type="Pfam" id="PF00441">
    <property type="entry name" value="Acyl-CoA_dh_1"/>
    <property type="match status" value="1"/>
</dbReference>
<comment type="caution">
    <text evidence="10">The sequence shown here is derived from an EMBL/GenBank/DDBJ whole genome shotgun (WGS) entry which is preliminary data.</text>
</comment>
<dbReference type="FunFam" id="1.20.140.10:FF:000001">
    <property type="entry name" value="Acyl-CoA dehydrogenase"/>
    <property type="match status" value="1"/>
</dbReference>
<feature type="domain" description="Acyl-CoA oxidase/dehydrogenase middle" evidence="8">
    <location>
        <begin position="121"/>
        <end position="214"/>
    </location>
</feature>
<keyword evidence="5 6" id="KW-0560">Oxidoreductase</keyword>
<dbReference type="Pfam" id="PF02771">
    <property type="entry name" value="Acyl-CoA_dh_N"/>
    <property type="match status" value="1"/>
</dbReference>
<dbReference type="PANTHER" id="PTHR43884">
    <property type="entry name" value="ACYL-COA DEHYDROGENASE"/>
    <property type="match status" value="1"/>
</dbReference>
<comment type="similarity">
    <text evidence="2 6">Belongs to the acyl-CoA dehydrogenase family.</text>
</comment>
<gene>
    <name evidence="10" type="ORF">FHR38_000280</name>
</gene>
<comment type="cofactor">
    <cofactor evidence="1 6">
        <name>FAD</name>
        <dbReference type="ChEBI" id="CHEBI:57692"/>
    </cofactor>
</comment>
<dbReference type="SUPFAM" id="SSF56645">
    <property type="entry name" value="Acyl-CoA dehydrogenase NM domain-like"/>
    <property type="match status" value="1"/>
</dbReference>
<keyword evidence="3 6" id="KW-0285">Flavoprotein</keyword>
<dbReference type="FunFam" id="2.40.110.10:FF:000002">
    <property type="entry name" value="Acyl-CoA dehydrogenase fadE12"/>
    <property type="match status" value="1"/>
</dbReference>
<evidence type="ECO:0000313" key="10">
    <source>
        <dbReference type="EMBL" id="MBB4956547.1"/>
    </source>
</evidence>
<evidence type="ECO:0000256" key="1">
    <source>
        <dbReference type="ARBA" id="ARBA00001974"/>
    </source>
</evidence>
<dbReference type="InterPro" id="IPR046373">
    <property type="entry name" value="Acyl-CoA_Oxase/DH_mid-dom_sf"/>
</dbReference>
<dbReference type="PANTHER" id="PTHR43884:SF20">
    <property type="entry name" value="ACYL-COA DEHYDROGENASE FADE28"/>
    <property type="match status" value="1"/>
</dbReference>
<evidence type="ECO:0000259" key="9">
    <source>
        <dbReference type="Pfam" id="PF02771"/>
    </source>
</evidence>
<evidence type="ECO:0000256" key="3">
    <source>
        <dbReference type="ARBA" id="ARBA00022630"/>
    </source>
</evidence>
<dbReference type="InterPro" id="IPR037069">
    <property type="entry name" value="AcylCoA_DH/ox_N_sf"/>
</dbReference>
<dbReference type="PIRSF" id="PIRSF016578">
    <property type="entry name" value="HsaA"/>
    <property type="match status" value="1"/>
</dbReference>
<organism evidence="10 11">
    <name type="scientific">Micromonospora polyrhachis</name>
    <dbReference type="NCBI Taxonomy" id="1282883"/>
    <lineage>
        <taxon>Bacteria</taxon>
        <taxon>Bacillati</taxon>
        <taxon>Actinomycetota</taxon>
        <taxon>Actinomycetes</taxon>
        <taxon>Micromonosporales</taxon>
        <taxon>Micromonosporaceae</taxon>
        <taxon>Micromonospora</taxon>
    </lineage>
</organism>
<evidence type="ECO:0000259" key="7">
    <source>
        <dbReference type="Pfam" id="PF00441"/>
    </source>
</evidence>
<dbReference type="Proteomes" id="UP000578819">
    <property type="component" value="Unassembled WGS sequence"/>
</dbReference>
<keyword evidence="4 6" id="KW-0274">FAD</keyword>
<evidence type="ECO:0000256" key="4">
    <source>
        <dbReference type="ARBA" id="ARBA00022827"/>
    </source>
</evidence>
<dbReference type="InterPro" id="IPR009075">
    <property type="entry name" value="AcylCo_DH/oxidase_C"/>
</dbReference>
<reference evidence="10 11" key="1">
    <citation type="submission" date="2020-08" db="EMBL/GenBank/DDBJ databases">
        <title>Sequencing the genomes of 1000 actinobacteria strains.</title>
        <authorList>
            <person name="Klenk H.-P."/>
        </authorList>
    </citation>
    <scope>NUCLEOTIDE SEQUENCE [LARGE SCALE GENOMIC DNA]</scope>
    <source>
        <strain evidence="10 11">DSM 45886</strain>
    </source>
</reference>
<dbReference type="InterPro" id="IPR009100">
    <property type="entry name" value="AcylCoA_DH/oxidase_NM_dom_sf"/>
</dbReference>
<evidence type="ECO:0000256" key="5">
    <source>
        <dbReference type="ARBA" id="ARBA00023002"/>
    </source>
</evidence>
<evidence type="ECO:0000256" key="6">
    <source>
        <dbReference type="RuleBase" id="RU362125"/>
    </source>
</evidence>
<dbReference type="EMBL" id="JACHJW010000001">
    <property type="protein sequence ID" value="MBB4956547.1"/>
    <property type="molecule type" value="Genomic_DNA"/>
</dbReference>
<dbReference type="Pfam" id="PF02770">
    <property type="entry name" value="Acyl-CoA_dh_M"/>
    <property type="match status" value="1"/>
</dbReference>
<dbReference type="RefSeq" id="WP_184532067.1">
    <property type="nucleotide sequence ID" value="NZ_JACHJW010000001.1"/>
</dbReference>
<dbReference type="GO" id="GO:0003995">
    <property type="term" value="F:acyl-CoA dehydrogenase activity"/>
    <property type="evidence" value="ECO:0007669"/>
    <property type="project" value="TreeGrafter"/>
</dbReference>
<evidence type="ECO:0000256" key="2">
    <source>
        <dbReference type="ARBA" id="ARBA00009347"/>
    </source>
</evidence>
<dbReference type="Gene3D" id="1.10.540.10">
    <property type="entry name" value="Acyl-CoA dehydrogenase/oxidase, N-terminal domain"/>
    <property type="match status" value="1"/>
</dbReference>